<keyword evidence="3" id="KW-1185">Reference proteome</keyword>
<feature type="transmembrane region" description="Helical" evidence="1">
    <location>
        <begin position="156"/>
        <end position="176"/>
    </location>
</feature>
<evidence type="ECO:0000313" key="2">
    <source>
        <dbReference type="EMBL" id="EHM13943.1"/>
    </source>
</evidence>
<keyword evidence="1" id="KW-1133">Transmembrane helix</keyword>
<proteinExistence type="predicted"/>
<dbReference type="AlphaFoldDB" id="H0UJP5"/>
<dbReference type="Proteomes" id="UP000003806">
    <property type="component" value="Chromosome"/>
</dbReference>
<keyword evidence="1" id="KW-0812">Transmembrane</keyword>
<feature type="transmembrane region" description="Helical" evidence="1">
    <location>
        <begin position="12"/>
        <end position="34"/>
    </location>
</feature>
<gene>
    <name evidence="2" type="ORF">JonanDRAFT_1584</name>
</gene>
<protein>
    <recommendedName>
        <fullName evidence="4">Type IV leader peptidase</fullName>
    </recommendedName>
</protein>
<keyword evidence="1" id="KW-0472">Membrane</keyword>
<organism evidence="2 3">
    <name type="scientific">Jonquetella anthropi DSM 22815</name>
    <dbReference type="NCBI Taxonomy" id="885272"/>
    <lineage>
        <taxon>Bacteria</taxon>
        <taxon>Thermotogati</taxon>
        <taxon>Synergistota</taxon>
        <taxon>Synergistia</taxon>
        <taxon>Synergistales</taxon>
        <taxon>Dethiosulfovibrionaceae</taxon>
        <taxon>Jonquetella</taxon>
    </lineage>
</organism>
<dbReference type="PROSITE" id="PS51257">
    <property type="entry name" value="PROKAR_LIPOPROTEIN"/>
    <property type="match status" value="1"/>
</dbReference>
<evidence type="ECO:0000313" key="3">
    <source>
        <dbReference type="Proteomes" id="UP000003806"/>
    </source>
</evidence>
<dbReference type="RefSeq" id="WP_008523471.1">
    <property type="nucleotide sequence ID" value="NZ_CM001376.1"/>
</dbReference>
<name>H0UJP5_9BACT</name>
<dbReference type="EMBL" id="CM001376">
    <property type="protein sequence ID" value="EHM13943.1"/>
    <property type="molecule type" value="Genomic_DNA"/>
</dbReference>
<accession>H0UJP5</accession>
<sequence length="178" mass="18571">MRQNISSAVNRKIVFCALFAALLACAAAGLWILWPGWQERFLWGCCLLVCACQAKQDFESLTVSDGPTVLLALCAAAVRTLSGTAFDGLLGLIPGACLAPFAFLALIGWGDVLLVMSVGAALGLRWGLTALGIGCFVAGLAAGIGLLTGKVRHGQVWPFAPVLFLGVFLAVFILAVSF</sequence>
<dbReference type="HOGENOM" id="CLU_1508672_0_0_0"/>
<evidence type="ECO:0000256" key="1">
    <source>
        <dbReference type="SAM" id="Phobius"/>
    </source>
</evidence>
<feature type="transmembrane region" description="Helical" evidence="1">
    <location>
        <begin position="128"/>
        <end position="149"/>
    </location>
</feature>
<evidence type="ECO:0008006" key="4">
    <source>
        <dbReference type="Google" id="ProtNLM"/>
    </source>
</evidence>
<reference evidence="2 3" key="1">
    <citation type="submission" date="2011-11" db="EMBL/GenBank/DDBJ databases">
        <title>The Noncontiguous Finished genome of Jonquetella anthropi DSM 22815.</title>
        <authorList>
            <consortium name="US DOE Joint Genome Institute (JGI-PGF)"/>
            <person name="Lucas S."/>
            <person name="Copeland A."/>
            <person name="Lapidus A."/>
            <person name="Glavina del Rio T."/>
            <person name="Dalin E."/>
            <person name="Tice H."/>
            <person name="Bruce D."/>
            <person name="Goodwin L."/>
            <person name="Pitluck S."/>
            <person name="Peters L."/>
            <person name="Mikhailova N."/>
            <person name="Held B."/>
            <person name="Kyrpides N."/>
            <person name="Mavromatis K."/>
            <person name="Ivanova N."/>
            <person name="Markowitz V."/>
            <person name="Cheng J.-F."/>
            <person name="Hugenholtz P."/>
            <person name="Woyke T."/>
            <person name="Wu D."/>
            <person name="Gronow S."/>
            <person name="Wellnitz S."/>
            <person name="Brambilla E."/>
            <person name="Klenk H.-P."/>
            <person name="Eisen J.A."/>
        </authorList>
    </citation>
    <scope>NUCLEOTIDE SEQUENCE [LARGE SCALE GENOMIC DNA]</scope>
    <source>
        <strain evidence="2 3">DSM 22815</strain>
    </source>
</reference>